<dbReference type="EMBL" id="CP046640">
    <property type="protein sequence ID" value="QTL97564.1"/>
    <property type="molecule type" value="Genomic_DNA"/>
</dbReference>
<keyword evidence="3" id="KW-1185">Reference proteome</keyword>
<evidence type="ECO:0000259" key="1">
    <source>
        <dbReference type="Pfam" id="PF03749"/>
    </source>
</evidence>
<accession>A0A8A7KHE2</accession>
<evidence type="ECO:0000313" key="2">
    <source>
        <dbReference type="EMBL" id="QTL97564.1"/>
    </source>
</evidence>
<protein>
    <recommendedName>
        <fullName evidence="1">Sugar fermentation stimulation protein C-terminal domain-containing protein</fullName>
    </recommendedName>
</protein>
<dbReference type="InterPro" id="IPR040452">
    <property type="entry name" value="SfsA_C"/>
</dbReference>
<sequence length="55" mass="6220">MNGINNFIPNKKMDPDFASALEYAEKQGVKILAYNTYISENQIELADKIMVNITP</sequence>
<gene>
    <name evidence="2" type="ORF">GM661_06000</name>
</gene>
<organism evidence="2 3">
    <name type="scientific">Iocasia fonsfrigidae</name>
    <dbReference type="NCBI Taxonomy" id="2682810"/>
    <lineage>
        <taxon>Bacteria</taxon>
        <taxon>Bacillati</taxon>
        <taxon>Bacillota</taxon>
        <taxon>Clostridia</taxon>
        <taxon>Halanaerobiales</taxon>
        <taxon>Halanaerobiaceae</taxon>
        <taxon>Iocasia</taxon>
    </lineage>
</organism>
<dbReference type="AlphaFoldDB" id="A0A8A7KHE2"/>
<dbReference type="KEGG" id="ifn:GM661_06000"/>
<evidence type="ECO:0000313" key="3">
    <source>
        <dbReference type="Proteomes" id="UP000665020"/>
    </source>
</evidence>
<proteinExistence type="predicted"/>
<feature type="domain" description="Sugar fermentation stimulation protein C-terminal" evidence="1">
    <location>
        <begin position="2"/>
        <end position="41"/>
    </location>
</feature>
<dbReference type="Gene3D" id="3.40.1350.60">
    <property type="match status" value="1"/>
</dbReference>
<dbReference type="Proteomes" id="UP000665020">
    <property type="component" value="Chromosome"/>
</dbReference>
<dbReference type="Pfam" id="PF03749">
    <property type="entry name" value="SfsA"/>
    <property type="match status" value="1"/>
</dbReference>
<name>A0A8A7KHE2_9FIRM</name>
<reference evidence="2" key="1">
    <citation type="submission" date="2019-12" db="EMBL/GenBank/DDBJ databases">
        <authorList>
            <person name="zhang j."/>
            <person name="sun C.M."/>
        </authorList>
    </citation>
    <scope>NUCLEOTIDE SEQUENCE</scope>
    <source>
        <strain evidence="2">NS-1</strain>
    </source>
</reference>